<dbReference type="EMBL" id="BAAAPU010000011">
    <property type="protein sequence ID" value="GAA1991940.1"/>
    <property type="molecule type" value="Genomic_DNA"/>
</dbReference>
<feature type="compositionally biased region" description="Basic and acidic residues" evidence="8">
    <location>
        <begin position="380"/>
        <end position="390"/>
    </location>
</feature>
<comment type="caution">
    <text evidence="10">The sequence shown here is derived from an EMBL/GenBank/DDBJ whole genome shotgun (WGS) entry which is preliminary data.</text>
</comment>
<feature type="transmembrane region" description="Helical" evidence="9">
    <location>
        <begin position="254"/>
        <end position="272"/>
    </location>
</feature>
<feature type="transmembrane region" description="Helical" evidence="9">
    <location>
        <begin position="138"/>
        <end position="155"/>
    </location>
</feature>
<evidence type="ECO:0000256" key="9">
    <source>
        <dbReference type="SAM" id="Phobius"/>
    </source>
</evidence>
<feature type="transmembrane region" description="Helical" evidence="9">
    <location>
        <begin position="354"/>
        <end position="375"/>
    </location>
</feature>
<evidence type="ECO:0000256" key="5">
    <source>
        <dbReference type="ARBA" id="ARBA00022989"/>
    </source>
</evidence>
<evidence type="ECO:0000256" key="4">
    <source>
        <dbReference type="ARBA" id="ARBA00022692"/>
    </source>
</evidence>
<feature type="transmembrane region" description="Helical" evidence="9">
    <location>
        <begin position="87"/>
        <end position="108"/>
    </location>
</feature>
<evidence type="ECO:0000256" key="7">
    <source>
        <dbReference type="ARBA" id="ARBA00024033"/>
    </source>
</evidence>
<dbReference type="Pfam" id="PF09594">
    <property type="entry name" value="GT87"/>
    <property type="match status" value="1"/>
</dbReference>
<keyword evidence="4 9" id="KW-0812">Transmembrane</keyword>
<comment type="similarity">
    <text evidence="7">Belongs to the glycosyltransferase 87 family.</text>
</comment>
<feature type="transmembrane region" description="Helical" evidence="9">
    <location>
        <begin position="195"/>
        <end position="217"/>
    </location>
</feature>
<dbReference type="Proteomes" id="UP001500013">
    <property type="component" value="Unassembled WGS sequence"/>
</dbReference>
<accession>A0ABP5E700</accession>
<evidence type="ECO:0000313" key="10">
    <source>
        <dbReference type="EMBL" id="GAA1991940.1"/>
    </source>
</evidence>
<evidence type="ECO:0000256" key="1">
    <source>
        <dbReference type="ARBA" id="ARBA00004651"/>
    </source>
</evidence>
<organism evidence="10 11">
    <name type="scientific">Terrabacter lapilli</name>
    <dbReference type="NCBI Taxonomy" id="436231"/>
    <lineage>
        <taxon>Bacteria</taxon>
        <taxon>Bacillati</taxon>
        <taxon>Actinomycetota</taxon>
        <taxon>Actinomycetes</taxon>
        <taxon>Micrococcales</taxon>
        <taxon>Intrasporangiaceae</taxon>
        <taxon>Terrabacter</taxon>
    </lineage>
</organism>
<keyword evidence="2" id="KW-1003">Cell membrane</keyword>
<evidence type="ECO:0000313" key="11">
    <source>
        <dbReference type="Proteomes" id="UP001500013"/>
    </source>
</evidence>
<feature type="region of interest" description="Disordered" evidence="8">
    <location>
        <begin position="380"/>
        <end position="413"/>
    </location>
</feature>
<reference evidence="11" key="1">
    <citation type="journal article" date="2019" name="Int. J. Syst. Evol. Microbiol.">
        <title>The Global Catalogue of Microorganisms (GCM) 10K type strain sequencing project: providing services to taxonomists for standard genome sequencing and annotation.</title>
        <authorList>
            <consortium name="The Broad Institute Genomics Platform"/>
            <consortium name="The Broad Institute Genome Sequencing Center for Infectious Disease"/>
            <person name="Wu L."/>
            <person name="Ma J."/>
        </authorList>
    </citation>
    <scope>NUCLEOTIDE SEQUENCE [LARGE SCALE GENOMIC DNA]</scope>
    <source>
        <strain evidence="11">JCM 15628</strain>
    </source>
</reference>
<gene>
    <name evidence="10" type="ORF">GCM10009817_37600</name>
</gene>
<proteinExistence type="inferred from homology"/>
<keyword evidence="11" id="KW-1185">Reference proteome</keyword>
<keyword evidence="3" id="KW-0808">Transferase</keyword>
<dbReference type="InterPro" id="IPR018584">
    <property type="entry name" value="GT87"/>
</dbReference>
<feature type="transmembrane region" description="Helical" evidence="9">
    <location>
        <begin position="162"/>
        <end position="183"/>
    </location>
</feature>
<comment type="subcellular location">
    <subcellularLocation>
        <location evidence="1">Cell membrane</location>
        <topology evidence="1">Multi-pass membrane protein</topology>
    </subcellularLocation>
</comment>
<evidence type="ECO:0000256" key="6">
    <source>
        <dbReference type="ARBA" id="ARBA00023136"/>
    </source>
</evidence>
<evidence type="ECO:0000256" key="3">
    <source>
        <dbReference type="ARBA" id="ARBA00022679"/>
    </source>
</evidence>
<name>A0ABP5E700_9MICO</name>
<keyword evidence="5 9" id="KW-1133">Transmembrane helix</keyword>
<keyword evidence="6 9" id="KW-0472">Membrane</keyword>
<protein>
    <submittedName>
        <fullName evidence="10">Glycosyltransferase 87 family protein</fullName>
    </submittedName>
</protein>
<sequence>MLSSTARRPATLLAPLAIIATAALAWLQWKGVTRGIWVDSDVYVMGAKTLMYGGDLYADSTAVDLRFTYSPFAAAVFVPLALLPAAVARWTLTALSLVALVTSIVVVGRQLRLQPWVMIWLGVAAAALEPVLRNLLLGQINLILMALVIVDLLVVPRRYRGLLVGVAAGIKLTPAVFVIYFLLKRDWPSVARTTGSFALTVLIGSALSWSSSVSFWLGGFLGLGKFGAGAVVGTDNQSLLAAVLRVLGRPEVPLAAQAVLAICGVGLGTLAARRSLRRGGSSAQVEAVAWIALGGLLGSPVSWTHHWVWVIVVLAVLASRREPFMAAVVMALFWLPIVWMLYTGLNYQSLTFPWWKGLLSATYVLTGAALLVVAASSSERCRPTSPDQRKTQAPQSGPPPYVEACPDKQGELL</sequence>
<feature type="transmembrane region" description="Helical" evidence="9">
    <location>
        <begin position="287"/>
        <end position="317"/>
    </location>
</feature>
<feature type="transmembrane region" description="Helical" evidence="9">
    <location>
        <begin position="324"/>
        <end position="342"/>
    </location>
</feature>
<evidence type="ECO:0000256" key="2">
    <source>
        <dbReference type="ARBA" id="ARBA00022475"/>
    </source>
</evidence>
<evidence type="ECO:0000256" key="8">
    <source>
        <dbReference type="SAM" id="MobiDB-lite"/>
    </source>
</evidence>